<accession>B7K7T2</accession>
<protein>
    <submittedName>
        <fullName evidence="2">Uncharacterized protein</fullName>
    </submittedName>
</protein>
<keyword evidence="1" id="KW-0812">Transmembrane</keyword>
<organism evidence="2 3">
    <name type="scientific">Gloeothece citriformis (strain PCC 7424)</name>
    <name type="common">Cyanothece sp. (strain PCC 7424)</name>
    <dbReference type="NCBI Taxonomy" id="65393"/>
    <lineage>
        <taxon>Bacteria</taxon>
        <taxon>Bacillati</taxon>
        <taxon>Cyanobacteriota</taxon>
        <taxon>Cyanophyceae</taxon>
        <taxon>Oscillatoriophycideae</taxon>
        <taxon>Chroococcales</taxon>
        <taxon>Aphanothecaceae</taxon>
        <taxon>Gloeothece</taxon>
        <taxon>Gloeothece citriformis</taxon>
    </lineage>
</organism>
<dbReference type="EMBL" id="CP001291">
    <property type="protein sequence ID" value="ACK71128.1"/>
    <property type="molecule type" value="Genomic_DNA"/>
</dbReference>
<keyword evidence="3" id="KW-1185">Reference proteome</keyword>
<gene>
    <name evidence="2" type="ordered locus">PCC7424_2716</name>
</gene>
<feature type="transmembrane region" description="Helical" evidence="1">
    <location>
        <begin position="12"/>
        <end position="29"/>
    </location>
</feature>
<sequence length="37" mass="4198">MSCLAVQENVSKLRLVVFCALSLILKIFSDYEFNTDS</sequence>
<evidence type="ECO:0000313" key="3">
    <source>
        <dbReference type="Proteomes" id="UP000002384"/>
    </source>
</evidence>
<dbReference type="AlphaFoldDB" id="B7K7T2"/>
<dbReference type="Proteomes" id="UP000002384">
    <property type="component" value="Chromosome"/>
</dbReference>
<reference evidence="3" key="1">
    <citation type="journal article" date="2011" name="MBio">
        <title>Novel metabolic attributes of the genus Cyanothece, comprising a group of unicellular nitrogen-fixing Cyanobacteria.</title>
        <authorList>
            <person name="Bandyopadhyay A."/>
            <person name="Elvitigala T."/>
            <person name="Welsh E."/>
            <person name="Stockel J."/>
            <person name="Liberton M."/>
            <person name="Min H."/>
            <person name="Sherman L.A."/>
            <person name="Pakrasi H.B."/>
        </authorList>
    </citation>
    <scope>NUCLEOTIDE SEQUENCE [LARGE SCALE GENOMIC DNA]</scope>
    <source>
        <strain evidence="3">PCC 7424</strain>
    </source>
</reference>
<evidence type="ECO:0000256" key="1">
    <source>
        <dbReference type="SAM" id="Phobius"/>
    </source>
</evidence>
<dbReference type="KEGG" id="cyc:PCC7424_2716"/>
<name>B7K7T2_GLOC7</name>
<keyword evidence="1" id="KW-0472">Membrane</keyword>
<dbReference type="STRING" id="65393.PCC7424_2716"/>
<dbReference type="HOGENOM" id="CLU_3342806_0_0_3"/>
<keyword evidence="1" id="KW-1133">Transmembrane helix</keyword>
<evidence type="ECO:0000313" key="2">
    <source>
        <dbReference type="EMBL" id="ACK71128.1"/>
    </source>
</evidence>
<proteinExistence type="predicted"/>